<dbReference type="GO" id="GO:0005047">
    <property type="term" value="F:signal recognition particle binding"/>
    <property type="evidence" value="ECO:0007669"/>
    <property type="project" value="TreeGrafter"/>
</dbReference>
<evidence type="ECO:0000256" key="4">
    <source>
        <dbReference type="ARBA" id="ARBA00022801"/>
    </source>
</evidence>
<comment type="subunit">
    <text evidence="9">Part of the signal recognition particle protein translocation system, which is composed of SRP and FtsY.</text>
</comment>
<dbReference type="GO" id="GO:0003924">
    <property type="term" value="F:GTPase activity"/>
    <property type="evidence" value="ECO:0007669"/>
    <property type="project" value="UniProtKB-UniRule"/>
</dbReference>
<dbReference type="SMART" id="SM00963">
    <property type="entry name" value="SRP54_N"/>
    <property type="match status" value="1"/>
</dbReference>
<keyword evidence="4 9" id="KW-0378">Hydrolase</keyword>
<comment type="catalytic activity">
    <reaction evidence="8 9">
        <text>GTP + H2O = GDP + phosphate + H(+)</text>
        <dbReference type="Rhea" id="RHEA:19669"/>
        <dbReference type="ChEBI" id="CHEBI:15377"/>
        <dbReference type="ChEBI" id="CHEBI:15378"/>
        <dbReference type="ChEBI" id="CHEBI:37565"/>
        <dbReference type="ChEBI" id="CHEBI:43474"/>
        <dbReference type="ChEBI" id="CHEBI:58189"/>
        <dbReference type="EC" id="3.6.5.4"/>
    </reaction>
</comment>
<keyword evidence="1 9" id="KW-1003">Cell membrane</keyword>
<name>A0A2G6KAT2_9ACTN</name>
<dbReference type="SUPFAM" id="SSF47364">
    <property type="entry name" value="Domain of the SRP/SRP receptor G-proteins"/>
    <property type="match status" value="1"/>
</dbReference>
<dbReference type="InterPro" id="IPR042101">
    <property type="entry name" value="SRP54_N_sf"/>
</dbReference>
<comment type="similarity">
    <text evidence="9">Belongs to the GTP-binding SRP family. FtsY subfamily.</text>
</comment>
<evidence type="ECO:0000256" key="1">
    <source>
        <dbReference type="ARBA" id="ARBA00022475"/>
    </source>
</evidence>
<dbReference type="FunFam" id="3.40.50.300:FF:000053">
    <property type="entry name" value="Signal recognition particle receptor FtsY"/>
    <property type="match status" value="1"/>
</dbReference>
<dbReference type="SMART" id="SM00382">
    <property type="entry name" value="AAA"/>
    <property type="match status" value="1"/>
</dbReference>
<feature type="binding site" evidence="9">
    <location>
        <begin position="312"/>
        <end position="315"/>
    </location>
    <ligand>
        <name>GTP</name>
        <dbReference type="ChEBI" id="CHEBI:37565"/>
    </ligand>
</feature>
<keyword evidence="2 9" id="KW-0963">Cytoplasm</keyword>
<dbReference type="InterPro" id="IPR013822">
    <property type="entry name" value="Signal_recog_particl_SRP54_hlx"/>
</dbReference>
<dbReference type="Proteomes" id="UP000230914">
    <property type="component" value="Unassembled WGS sequence"/>
</dbReference>
<dbReference type="CDD" id="cd17874">
    <property type="entry name" value="FtsY"/>
    <property type="match status" value="1"/>
</dbReference>
<feature type="binding site" evidence="9">
    <location>
        <begin position="167"/>
        <end position="174"/>
    </location>
    <ligand>
        <name>GTP</name>
        <dbReference type="ChEBI" id="CHEBI:37565"/>
    </ligand>
</feature>
<keyword evidence="6 9" id="KW-0472">Membrane</keyword>
<evidence type="ECO:0000256" key="3">
    <source>
        <dbReference type="ARBA" id="ARBA00022741"/>
    </source>
</evidence>
<evidence type="ECO:0000256" key="2">
    <source>
        <dbReference type="ARBA" id="ARBA00022490"/>
    </source>
</evidence>
<dbReference type="Gene3D" id="3.40.50.300">
    <property type="entry name" value="P-loop containing nucleotide triphosphate hydrolases"/>
    <property type="match status" value="1"/>
</dbReference>
<dbReference type="Pfam" id="PF00448">
    <property type="entry name" value="SRP54"/>
    <property type="match status" value="1"/>
</dbReference>
<dbReference type="PROSITE" id="PS00300">
    <property type="entry name" value="SRP54"/>
    <property type="match status" value="1"/>
</dbReference>
<evidence type="ECO:0000259" key="11">
    <source>
        <dbReference type="PROSITE" id="PS00300"/>
    </source>
</evidence>
<dbReference type="EC" id="3.6.5.4" evidence="9"/>
<dbReference type="HAMAP" id="MF_00920">
    <property type="entry name" value="FtsY"/>
    <property type="match status" value="1"/>
</dbReference>
<dbReference type="InterPro" id="IPR004390">
    <property type="entry name" value="SR_rcpt_FtsY"/>
</dbReference>
<keyword evidence="10" id="KW-1133">Transmembrane helix</keyword>
<dbReference type="GO" id="GO:0005525">
    <property type="term" value="F:GTP binding"/>
    <property type="evidence" value="ECO:0007669"/>
    <property type="project" value="UniProtKB-UniRule"/>
</dbReference>
<feature type="domain" description="SRP54-type proteins GTP-binding" evidence="11">
    <location>
        <begin position="333"/>
        <end position="346"/>
    </location>
</feature>
<accession>A0A2G6KAT2</accession>
<evidence type="ECO:0000313" key="13">
    <source>
        <dbReference type="Proteomes" id="UP000230914"/>
    </source>
</evidence>
<dbReference type="InterPro" id="IPR027417">
    <property type="entry name" value="P-loop_NTPase"/>
</dbReference>
<evidence type="ECO:0000256" key="8">
    <source>
        <dbReference type="ARBA" id="ARBA00048027"/>
    </source>
</evidence>
<dbReference type="GO" id="GO:0005737">
    <property type="term" value="C:cytoplasm"/>
    <property type="evidence" value="ECO:0007669"/>
    <property type="project" value="UniProtKB-SubCell"/>
</dbReference>
<evidence type="ECO:0000256" key="10">
    <source>
        <dbReference type="SAM" id="Phobius"/>
    </source>
</evidence>
<comment type="caution">
    <text evidence="12">The sequence shown here is derived from an EMBL/GenBank/DDBJ whole genome shotgun (WGS) entry which is preliminary data.</text>
</comment>
<evidence type="ECO:0000313" key="12">
    <source>
        <dbReference type="EMBL" id="PIE32777.1"/>
    </source>
</evidence>
<dbReference type="PANTHER" id="PTHR43134">
    <property type="entry name" value="SIGNAL RECOGNITION PARTICLE RECEPTOR SUBUNIT ALPHA"/>
    <property type="match status" value="1"/>
</dbReference>
<dbReference type="GO" id="GO:0006614">
    <property type="term" value="P:SRP-dependent cotranslational protein targeting to membrane"/>
    <property type="evidence" value="ECO:0007669"/>
    <property type="project" value="InterPro"/>
</dbReference>
<dbReference type="EMBL" id="PDSL01000042">
    <property type="protein sequence ID" value="PIE32777.1"/>
    <property type="molecule type" value="Genomic_DNA"/>
</dbReference>
<feature type="transmembrane region" description="Helical" evidence="10">
    <location>
        <begin position="6"/>
        <end position="23"/>
    </location>
</feature>
<dbReference type="PANTHER" id="PTHR43134:SF1">
    <property type="entry name" value="SIGNAL RECOGNITION PARTICLE RECEPTOR SUBUNIT ALPHA"/>
    <property type="match status" value="1"/>
</dbReference>
<reference evidence="12 13" key="1">
    <citation type="submission" date="2017-10" db="EMBL/GenBank/DDBJ databases">
        <title>Novel microbial diversity and functional potential in the marine mammal oral microbiome.</title>
        <authorList>
            <person name="Dudek N.K."/>
            <person name="Sun C.L."/>
            <person name="Burstein D."/>
            <person name="Kantor R.S."/>
            <person name="Aliaga Goltsman D.S."/>
            <person name="Bik E.M."/>
            <person name="Thomas B.C."/>
            <person name="Banfield J.F."/>
            <person name="Relman D.A."/>
        </authorList>
    </citation>
    <scope>NUCLEOTIDE SEQUENCE [LARGE SCALE GENOMIC DNA]</scope>
    <source>
        <strain evidence="12">DOLJORAL78_61_10</strain>
    </source>
</reference>
<protein>
    <recommendedName>
        <fullName evidence="9">Signal recognition particle receptor FtsY</fullName>
        <shortName evidence="9">SRP receptor</shortName>
        <ecNumber evidence="9">3.6.5.4</ecNumber>
    </recommendedName>
</protein>
<dbReference type="InterPro" id="IPR036225">
    <property type="entry name" value="SRP/SRP_N"/>
</dbReference>
<evidence type="ECO:0000256" key="7">
    <source>
        <dbReference type="ARBA" id="ARBA00023170"/>
    </source>
</evidence>
<organism evidence="12 13">
    <name type="scientific">Ilumatobacter coccineus</name>
    <dbReference type="NCBI Taxonomy" id="467094"/>
    <lineage>
        <taxon>Bacteria</taxon>
        <taxon>Bacillati</taxon>
        <taxon>Actinomycetota</taxon>
        <taxon>Acidimicrobiia</taxon>
        <taxon>Acidimicrobiales</taxon>
        <taxon>Ilumatobacteraceae</taxon>
        <taxon>Ilumatobacter</taxon>
    </lineage>
</organism>
<keyword evidence="3 9" id="KW-0547">Nucleotide-binding</keyword>
<dbReference type="SUPFAM" id="SSF52540">
    <property type="entry name" value="P-loop containing nucleoside triphosphate hydrolases"/>
    <property type="match status" value="1"/>
</dbReference>
<feature type="binding site" evidence="9">
    <location>
        <begin position="249"/>
        <end position="253"/>
    </location>
    <ligand>
        <name>GTP</name>
        <dbReference type="ChEBI" id="CHEBI:37565"/>
    </ligand>
</feature>
<dbReference type="GO" id="GO:0005886">
    <property type="term" value="C:plasma membrane"/>
    <property type="evidence" value="ECO:0007669"/>
    <property type="project" value="UniProtKB-SubCell"/>
</dbReference>
<comment type="function">
    <text evidence="9">Involved in targeting and insertion of nascent membrane proteins into the cytoplasmic membrane. Acts as a receptor for the complex formed by the signal recognition particle (SRP) and the ribosome-nascent chain (RNC).</text>
</comment>
<keyword evidence="10" id="KW-0812">Transmembrane</keyword>
<dbReference type="InterPro" id="IPR000897">
    <property type="entry name" value="SRP54_GTPase_dom"/>
</dbReference>
<dbReference type="NCBIfam" id="TIGR00064">
    <property type="entry name" value="ftsY"/>
    <property type="match status" value="1"/>
</dbReference>
<keyword evidence="7 9" id="KW-0675">Receptor</keyword>
<evidence type="ECO:0000256" key="5">
    <source>
        <dbReference type="ARBA" id="ARBA00023134"/>
    </source>
</evidence>
<dbReference type="AlphaFoldDB" id="A0A2G6KAT2"/>
<dbReference type="SMART" id="SM00962">
    <property type="entry name" value="SRP54"/>
    <property type="match status" value="1"/>
</dbReference>
<gene>
    <name evidence="9" type="primary">ftsY</name>
    <name evidence="12" type="ORF">CSA55_02875</name>
</gene>
<dbReference type="Pfam" id="PF02881">
    <property type="entry name" value="SRP54_N"/>
    <property type="match status" value="1"/>
</dbReference>
<sequence length="361" mass="38572">MEWYWVIPVIVAVVIMAGVGLWWRTRAGAVSAPPRPSELAVPDTPVVAADEDEVVDEPAPPASLRDRLGRARSAFSQAIGKVLGRSAITPETWDDLEEALLRADVGLAVSDELLDGLKERVSAGELTEPGELVEALRADMTSRLGGTDRSLNYDKTLDGPNVWLFVGVNGVGKTTSIGKVARHQRDAGHSVLLAAGDTFRAAAAEQLHTWAERSDTDFVRGSDGADPSSVIFDGVERAAARQIDLVLADTAGRLHNKTNLMEELRKVRRVAEKGAGTVTETLLVIDATTGQNGMAQARQFHEVTEVTGVILTKLDGSAKGGIVFAIETELGLPIKLVGIGESVEDLIPFDPDEFVAALVDR</sequence>
<comment type="subcellular location">
    <subcellularLocation>
        <location evidence="9">Cell membrane</location>
        <topology evidence="9">Peripheral membrane protein</topology>
        <orientation evidence="9">Cytoplasmic side</orientation>
    </subcellularLocation>
    <subcellularLocation>
        <location evidence="9">Cytoplasm</location>
    </subcellularLocation>
</comment>
<evidence type="ECO:0000256" key="9">
    <source>
        <dbReference type="HAMAP-Rule" id="MF_00920"/>
    </source>
</evidence>
<keyword evidence="5 9" id="KW-0342">GTP-binding</keyword>
<evidence type="ECO:0000256" key="6">
    <source>
        <dbReference type="ARBA" id="ARBA00023136"/>
    </source>
</evidence>
<dbReference type="InterPro" id="IPR003593">
    <property type="entry name" value="AAA+_ATPase"/>
</dbReference>
<dbReference type="Gene3D" id="1.20.120.140">
    <property type="entry name" value="Signal recognition particle SRP54, nucleotide-binding domain"/>
    <property type="match status" value="1"/>
</dbReference>
<proteinExistence type="inferred from homology"/>